<protein>
    <submittedName>
        <fullName evidence="2">Type I toxin-antitoxin system Fst family toxin</fullName>
    </submittedName>
</protein>
<feature type="transmembrane region" description="Helical" evidence="1">
    <location>
        <begin position="7"/>
        <end position="25"/>
    </location>
</feature>
<reference evidence="2 3" key="1">
    <citation type="submission" date="2020-06" db="EMBL/GenBank/DDBJ databases">
        <title>Crossreactivity between MHC class I-restricted antigens from cancer cells and an enterococcal bacteriophage.</title>
        <authorList>
            <person name="Fluckiger A."/>
            <person name="Daillere R."/>
            <person name="Sassi M."/>
            <person name="Cattoir V."/>
            <person name="Kroemer G."/>
            <person name="Zitvogel L."/>
        </authorList>
    </citation>
    <scope>NUCLEOTIDE SEQUENCE [LARGE SCALE GENOMIC DNA]</scope>
    <source>
        <strain evidence="2 3">EG4</strain>
    </source>
</reference>
<keyword evidence="1" id="KW-0472">Membrane</keyword>
<organism evidence="2 3">
    <name type="scientific">Enterococcus gallinarum</name>
    <dbReference type="NCBI Taxonomy" id="1353"/>
    <lineage>
        <taxon>Bacteria</taxon>
        <taxon>Bacillati</taxon>
        <taxon>Bacillota</taxon>
        <taxon>Bacilli</taxon>
        <taxon>Lactobacillales</taxon>
        <taxon>Enterococcaceae</taxon>
        <taxon>Enterococcus</taxon>
    </lineage>
</organism>
<gene>
    <name evidence="2" type="ORF">HWH42_09215</name>
</gene>
<sequence>MDKIFTLVIAPVFVGLVLEMISRWLDEKDDN</sequence>
<proteinExistence type="predicted"/>
<accession>A0ABD4HMP4</accession>
<dbReference type="Proteomes" id="UP000571857">
    <property type="component" value="Unassembled WGS sequence"/>
</dbReference>
<name>A0ABD4HMP4_ENTGA</name>
<evidence type="ECO:0000256" key="1">
    <source>
        <dbReference type="SAM" id="Phobius"/>
    </source>
</evidence>
<dbReference type="NCBIfam" id="NF033608">
    <property type="entry name" value="type_I_tox_Fst"/>
    <property type="match status" value="1"/>
</dbReference>
<evidence type="ECO:0000313" key="3">
    <source>
        <dbReference type="Proteomes" id="UP000571857"/>
    </source>
</evidence>
<comment type="caution">
    <text evidence="2">The sequence shown here is derived from an EMBL/GenBank/DDBJ whole genome shotgun (WGS) entry which is preliminary data.</text>
</comment>
<dbReference type="EMBL" id="JABXJK010000048">
    <property type="protein sequence ID" value="MBA0972759.1"/>
    <property type="molecule type" value="Genomic_DNA"/>
</dbReference>
<keyword evidence="1" id="KW-0812">Transmembrane</keyword>
<keyword evidence="1" id="KW-1133">Transmembrane helix</keyword>
<evidence type="ECO:0000313" key="2">
    <source>
        <dbReference type="EMBL" id="MBA0972759.1"/>
    </source>
</evidence>
<dbReference type="AlphaFoldDB" id="A0ABD4HMP4"/>